<keyword evidence="1" id="KW-0472">Membrane</keyword>
<evidence type="ECO:0000313" key="2">
    <source>
        <dbReference type="EMBL" id="MCS0639839.1"/>
    </source>
</evidence>
<evidence type="ECO:0000313" key="3">
    <source>
        <dbReference type="Proteomes" id="UP001431313"/>
    </source>
</evidence>
<reference evidence="2" key="1">
    <citation type="submission" date="2022-08" db="EMBL/GenBank/DDBJ databases">
        <authorList>
            <person name="Somphong A."/>
            <person name="Phongsopitanun W."/>
        </authorList>
    </citation>
    <scope>NUCLEOTIDE SEQUENCE</scope>
    <source>
        <strain evidence="2">LP05-1</strain>
    </source>
</reference>
<protein>
    <recommendedName>
        <fullName evidence="4">Integral membrane protein</fullName>
    </recommendedName>
</protein>
<sequence>MATPLVSGIMQARSGDRLRASIGANFDLVDRLRDRGPEWQQEVNEVDVLLRRQINRVKARDEADLDRRIEWSALGALIFLYVIGIPLLYLLYQPDRWWSWTLYWVLLIFLLVMTVAGFERALNSPVPSAHRSPTAEPPRSS</sequence>
<evidence type="ECO:0008006" key="4">
    <source>
        <dbReference type="Google" id="ProtNLM"/>
    </source>
</evidence>
<organism evidence="2 3">
    <name type="scientific">Streptomyces pyxinae</name>
    <dbReference type="NCBI Taxonomy" id="2970734"/>
    <lineage>
        <taxon>Bacteria</taxon>
        <taxon>Bacillati</taxon>
        <taxon>Actinomycetota</taxon>
        <taxon>Actinomycetes</taxon>
        <taxon>Kitasatosporales</taxon>
        <taxon>Streptomycetaceae</taxon>
        <taxon>Streptomyces</taxon>
    </lineage>
</organism>
<accession>A0ABT2CQY8</accession>
<keyword evidence="1" id="KW-0812">Transmembrane</keyword>
<dbReference type="RefSeq" id="WP_258791162.1">
    <property type="nucleotide sequence ID" value="NZ_JANUGQ010000049.1"/>
</dbReference>
<feature type="transmembrane region" description="Helical" evidence="1">
    <location>
        <begin position="71"/>
        <end position="91"/>
    </location>
</feature>
<name>A0ABT2CQY8_9ACTN</name>
<keyword evidence="1" id="KW-1133">Transmembrane helix</keyword>
<dbReference type="EMBL" id="JANUGQ010000049">
    <property type="protein sequence ID" value="MCS0639839.1"/>
    <property type="molecule type" value="Genomic_DNA"/>
</dbReference>
<evidence type="ECO:0000256" key="1">
    <source>
        <dbReference type="SAM" id="Phobius"/>
    </source>
</evidence>
<proteinExistence type="predicted"/>
<dbReference type="Proteomes" id="UP001431313">
    <property type="component" value="Unassembled WGS sequence"/>
</dbReference>
<comment type="caution">
    <text evidence="2">The sequence shown here is derived from an EMBL/GenBank/DDBJ whole genome shotgun (WGS) entry which is preliminary data.</text>
</comment>
<feature type="transmembrane region" description="Helical" evidence="1">
    <location>
        <begin position="97"/>
        <end position="118"/>
    </location>
</feature>
<gene>
    <name evidence="2" type="ORF">NX801_30230</name>
</gene>
<keyword evidence="3" id="KW-1185">Reference proteome</keyword>